<dbReference type="RefSeq" id="XP_047766198.1">
    <property type="nucleotide sequence ID" value="XM_047908009.1"/>
</dbReference>
<sequence>MESSGHASEILELIDLHHDGKWGFVVYRCTYDDDTQWTAFMARLTAFAMAGLNKEEENHKIKDTFAWTVQEDEIKFDNASKDQIRRYHEDWVQSVAGDKYVTKYTNCIYADQEVIDAVLNGDRPDTTDPEEIVLPTAFVKVLDDQFEAEDNLEDRGYEPVDGYKVENVSWMKVTATDLIPGIYIDLLRNNWLSVYIRPPADENFLNTPISHFSQSPRLKHGFSPSDLYAFAARQQLTATTRDTMVLDTEAEELSRMLKRHHDGNFGFTVYRTFYGEQADWNLFVDRLTQHCHLSMDCDRFKQSRDAHFSNYITITRYTYSIVADEEVVRAVLDGDDPGITNYKDILNPHQLRESAGRSFQRGFQLRNVGWMKVASRNLVPRVYRVLMDDGWQITYVRPPCIQSD</sequence>
<dbReference type="EMBL" id="CP090171">
    <property type="protein sequence ID" value="UJO21832.1"/>
    <property type="molecule type" value="Genomic_DNA"/>
</dbReference>
<gene>
    <name evidence="1" type="ORF">CLAFUR5_08861</name>
</gene>
<proteinExistence type="predicted"/>
<dbReference type="OrthoDB" id="4424523at2759"/>
<evidence type="ECO:0000313" key="2">
    <source>
        <dbReference type="Proteomes" id="UP000756132"/>
    </source>
</evidence>
<dbReference type="KEGG" id="ffu:CLAFUR5_08861"/>
<dbReference type="GeneID" id="71988739"/>
<dbReference type="Proteomes" id="UP000756132">
    <property type="component" value="Chromosome 9"/>
</dbReference>
<accession>A0A9Q8PG82</accession>
<name>A0A9Q8PG82_PASFU</name>
<protein>
    <submittedName>
        <fullName evidence="1">Uncharacterized protein</fullName>
    </submittedName>
</protein>
<reference evidence="1" key="2">
    <citation type="journal article" date="2022" name="Microb. Genom.">
        <title>A chromosome-scale genome assembly of the tomato pathogen Cladosporium fulvum reveals a compartmentalized genome architecture and the presence of a dispensable chromosome.</title>
        <authorList>
            <person name="Zaccaron A.Z."/>
            <person name="Chen L.H."/>
            <person name="Samaras A."/>
            <person name="Stergiopoulos I."/>
        </authorList>
    </citation>
    <scope>NUCLEOTIDE SEQUENCE</scope>
    <source>
        <strain evidence="1">Race5_Kim</strain>
    </source>
</reference>
<reference evidence="1" key="1">
    <citation type="submission" date="2021-12" db="EMBL/GenBank/DDBJ databases">
        <authorList>
            <person name="Zaccaron A."/>
            <person name="Stergiopoulos I."/>
        </authorList>
    </citation>
    <scope>NUCLEOTIDE SEQUENCE</scope>
    <source>
        <strain evidence="1">Race5_Kim</strain>
    </source>
</reference>
<keyword evidence="2" id="KW-1185">Reference proteome</keyword>
<organism evidence="1 2">
    <name type="scientific">Passalora fulva</name>
    <name type="common">Tomato leaf mold</name>
    <name type="synonym">Cladosporium fulvum</name>
    <dbReference type="NCBI Taxonomy" id="5499"/>
    <lineage>
        <taxon>Eukaryota</taxon>
        <taxon>Fungi</taxon>
        <taxon>Dikarya</taxon>
        <taxon>Ascomycota</taxon>
        <taxon>Pezizomycotina</taxon>
        <taxon>Dothideomycetes</taxon>
        <taxon>Dothideomycetidae</taxon>
        <taxon>Mycosphaerellales</taxon>
        <taxon>Mycosphaerellaceae</taxon>
        <taxon>Fulvia</taxon>
    </lineage>
</organism>
<evidence type="ECO:0000313" key="1">
    <source>
        <dbReference type="EMBL" id="UJO21832.1"/>
    </source>
</evidence>
<dbReference type="AlphaFoldDB" id="A0A9Q8PG82"/>